<evidence type="ECO:0000313" key="3">
    <source>
        <dbReference type="EMBL" id="KAH3848684.1"/>
    </source>
</evidence>
<keyword evidence="1" id="KW-0732">Signal</keyword>
<dbReference type="InterPro" id="IPR006928">
    <property type="entry name" value="Herpes_teg_USP"/>
</dbReference>
<reference evidence="3" key="2">
    <citation type="submission" date="2020-11" db="EMBL/GenBank/DDBJ databases">
        <authorList>
            <person name="McCartney M.A."/>
            <person name="Auch B."/>
            <person name="Kono T."/>
            <person name="Mallez S."/>
            <person name="Becker A."/>
            <person name="Gohl D.M."/>
            <person name="Silverstein K.A.T."/>
            <person name="Koren S."/>
            <person name="Bechman K.B."/>
            <person name="Herman A."/>
            <person name="Abrahante J.E."/>
            <person name="Garbe J."/>
        </authorList>
    </citation>
    <scope>NUCLEOTIDE SEQUENCE</scope>
    <source>
        <strain evidence="3">Duluth1</strain>
        <tissue evidence="3">Whole animal</tissue>
    </source>
</reference>
<dbReference type="AlphaFoldDB" id="A0A9D4QYW1"/>
<evidence type="ECO:0000256" key="1">
    <source>
        <dbReference type="SAM" id="SignalP"/>
    </source>
</evidence>
<feature type="domain" description="Peptidase C76" evidence="2">
    <location>
        <begin position="21"/>
        <end position="161"/>
    </location>
</feature>
<sequence length="194" mass="21325">MAFALLCCADFSQSAECLPVEARGKQCVTSCLMYLITACQTNPVSMQTSCLNDILFAGSHMYSALCEATCTSGLIDPENLPCRLVYKSKTWYVVHEGVKSGFIQGNSLSNVHTNHTLGYAFRVACLEARHKWKKIIIVFSGMSVGIYSDGVHFYVFDSHARGSNGMSDPDGKCVLGVVKSVDELCLFFNHWPVL</sequence>
<proteinExistence type="predicted"/>
<reference evidence="3" key="1">
    <citation type="journal article" date="2019" name="bioRxiv">
        <title>The Genome of the Zebra Mussel, Dreissena polymorpha: A Resource for Invasive Species Research.</title>
        <authorList>
            <person name="McCartney M.A."/>
            <person name="Auch B."/>
            <person name="Kono T."/>
            <person name="Mallez S."/>
            <person name="Zhang Y."/>
            <person name="Obille A."/>
            <person name="Becker A."/>
            <person name="Abrahante J.E."/>
            <person name="Garbe J."/>
            <person name="Badalamenti J.P."/>
            <person name="Herman A."/>
            <person name="Mangelson H."/>
            <person name="Liachko I."/>
            <person name="Sullivan S."/>
            <person name="Sone E.D."/>
            <person name="Koren S."/>
            <person name="Silverstein K.A.T."/>
            <person name="Beckman K.B."/>
            <person name="Gohl D.M."/>
        </authorList>
    </citation>
    <scope>NUCLEOTIDE SEQUENCE</scope>
    <source>
        <strain evidence="3">Duluth1</strain>
        <tissue evidence="3">Whole animal</tissue>
    </source>
</reference>
<dbReference type="SUPFAM" id="SSF54001">
    <property type="entry name" value="Cysteine proteinases"/>
    <property type="match status" value="1"/>
</dbReference>
<keyword evidence="4" id="KW-1185">Reference proteome</keyword>
<comment type="caution">
    <text evidence="3">The sequence shown here is derived from an EMBL/GenBank/DDBJ whole genome shotgun (WGS) entry which is preliminary data.</text>
</comment>
<accession>A0A9D4QYW1</accession>
<evidence type="ECO:0000313" key="4">
    <source>
        <dbReference type="Proteomes" id="UP000828390"/>
    </source>
</evidence>
<dbReference type="EMBL" id="JAIWYP010000003">
    <property type="protein sequence ID" value="KAH3848684.1"/>
    <property type="molecule type" value="Genomic_DNA"/>
</dbReference>
<dbReference type="Gene3D" id="3.90.70.120">
    <property type="match status" value="1"/>
</dbReference>
<evidence type="ECO:0000259" key="2">
    <source>
        <dbReference type="Pfam" id="PF04843"/>
    </source>
</evidence>
<name>A0A9D4QYW1_DREPO</name>
<organism evidence="3 4">
    <name type="scientific">Dreissena polymorpha</name>
    <name type="common">Zebra mussel</name>
    <name type="synonym">Mytilus polymorpha</name>
    <dbReference type="NCBI Taxonomy" id="45954"/>
    <lineage>
        <taxon>Eukaryota</taxon>
        <taxon>Metazoa</taxon>
        <taxon>Spiralia</taxon>
        <taxon>Lophotrochozoa</taxon>
        <taxon>Mollusca</taxon>
        <taxon>Bivalvia</taxon>
        <taxon>Autobranchia</taxon>
        <taxon>Heteroconchia</taxon>
        <taxon>Euheterodonta</taxon>
        <taxon>Imparidentia</taxon>
        <taxon>Neoheterodontei</taxon>
        <taxon>Myida</taxon>
        <taxon>Dreissenoidea</taxon>
        <taxon>Dreissenidae</taxon>
        <taxon>Dreissena</taxon>
    </lineage>
</organism>
<dbReference type="Proteomes" id="UP000828390">
    <property type="component" value="Unassembled WGS sequence"/>
</dbReference>
<feature type="chain" id="PRO_5039424643" description="Peptidase C76 domain-containing protein" evidence="1">
    <location>
        <begin position="18"/>
        <end position="194"/>
    </location>
</feature>
<feature type="signal peptide" evidence="1">
    <location>
        <begin position="1"/>
        <end position="17"/>
    </location>
</feature>
<dbReference type="InterPro" id="IPR038765">
    <property type="entry name" value="Papain-like_cys_pep_sf"/>
</dbReference>
<gene>
    <name evidence="3" type="ORF">DPMN_091064</name>
</gene>
<dbReference type="Pfam" id="PF04843">
    <property type="entry name" value="Herpes_teg_N"/>
    <property type="match status" value="1"/>
</dbReference>
<protein>
    <recommendedName>
        <fullName evidence="2">Peptidase C76 domain-containing protein</fullName>
    </recommendedName>
</protein>